<dbReference type="EMBL" id="CP015720">
    <property type="protein sequence ID" value="APU87257.1"/>
    <property type="molecule type" value="Genomic_DNA"/>
</dbReference>
<protein>
    <submittedName>
        <fullName evidence="1">Uncharacterized protein</fullName>
    </submittedName>
</protein>
<proteinExistence type="predicted"/>
<reference evidence="1" key="1">
    <citation type="submission" date="2016-05" db="EMBL/GenBank/DDBJ databases">
        <authorList>
            <person name="Lavstsen T."/>
            <person name="Jespersen J.S."/>
        </authorList>
    </citation>
    <scope>NUCLEOTIDE SEQUENCE</scope>
    <source>
        <strain evidence="1">CDC69096</strain>
        <plasmid evidence="1">pNPD8_2</plasmid>
    </source>
</reference>
<organism evidence="1">
    <name type="scientific">Clostridium botulinum</name>
    <dbReference type="NCBI Taxonomy" id="1491"/>
    <lineage>
        <taxon>Bacteria</taxon>
        <taxon>Bacillati</taxon>
        <taxon>Bacillota</taxon>
        <taxon>Clostridia</taxon>
        <taxon>Eubacteriales</taxon>
        <taxon>Clostridiaceae</taxon>
        <taxon>Clostridium</taxon>
    </lineage>
</organism>
<dbReference type="RefSeq" id="WP_076607130.1">
    <property type="nucleotide sequence ID" value="NZ_CP015720.1"/>
</dbReference>
<dbReference type="AlphaFoldDB" id="A0A1L7JNB9"/>
<sequence length="60" mass="6608">MNNKFIIPEGSIVQLELRGVGGNDIIKTAEIYENMEVLSNAILLIDGGLYCTDNIKPVEK</sequence>
<keyword evidence="1" id="KW-0614">Plasmid</keyword>
<evidence type="ECO:0000313" key="1">
    <source>
        <dbReference type="EMBL" id="APU87257.1"/>
    </source>
</evidence>
<name>A0A1L7JNB9_CLOBO</name>
<accession>A0A1L7JNB9</accession>
<gene>
    <name evidence="1" type="ORF">NPD8_4075</name>
</gene>
<geneLocation type="plasmid" evidence="1">
    <name>pNPD8_2</name>
</geneLocation>